<feature type="DNA-binding region" description="H-T-H motif" evidence="4">
    <location>
        <begin position="31"/>
        <end position="50"/>
    </location>
</feature>
<evidence type="ECO:0000256" key="1">
    <source>
        <dbReference type="ARBA" id="ARBA00023015"/>
    </source>
</evidence>
<reference evidence="6 7" key="1">
    <citation type="journal article" date="2019" name="Int. J. Syst. Evol. Microbiol.">
        <title>The Global Catalogue of Microorganisms (GCM) 10K type strain sequencing project: providing services to taxonomists for standard genome sequencing and annotation.</title>
        <authorList>
            <consortium name="The Broad Institute Genomics Platform"/>
            <consortium name="The Broad Institute Genome Sequencing Center for Infectious Disease"/>
            <person name="Wu L."/>
            <person name="Ma J."/>
        </authorList>
    </citation>
    <scope>NUCLEOTIDE SEQUENCE [LARGE SCALE GENOMIC DNA]</scope>
    <source>
        <strain evidence="6 7">JCM 15577</strain>
    </source>
</reference>
<dbReference type="InterPro" id="IPR050109">
    <property type="entry name" value="HTH-type_TetR-like_transc_reg"/>
</dbReference>
<accession>A0ABN2HPV0</accession>
<dbReference type="PANTHER" id="PTHR30055">
    <property type="entry name" value="HTH-TYPE TRANSCRIPTIONAL REGULATOR RUTR"/>
    <property type="match status" value="1"/>
</dbReference>
<dbReference type="PROSITE" id="PS50977">
    <property type="entry name" value="HTH_TETR_2"/>
    <property type="match status" value="1"/>
</dbReference>
<keyword evidence="2 4" id="KW-0238">DNA-binding</keyword>
<dbReference type="Proteomes" id="UP001501690">
    <property type="component" value="Unassembled WGS sequence"/>
</dbReference>
<protein>
    <recommendedName>
        <fullName evidence="5">HTH tetR-type domain-containing protein</fullName>
    </recommendedName>
</protein>
<evidence type="ECO:0000256" key="3">
    <source>
        <dbReference type="ARBA" id="ARBA00023163"/>
    </source>
</evidence>
<evidence type="ECO:0000259" key="5">
    <source>
        <dbReference type="PROSITE" id="PS50977"/>
    </source>
</evidence>
<evidence type="ECO:0000313" key="6">
    <source>
        <dbReference type="EMBL" id="GAA1691305.1"/>
    </source>
</evidence>
<evidence type="ECO:0000256" key="4">
    <source>
        <dbReference type="PROSITE-ProRule" id="PRU00335"/>
    </source>
</evidence>
<evidence type="ECO:0000313" key="7">
    <source>
        <dbReference type="Proteomes" id="UP001501690"/>
    </source>
</evidence>
<dbReference type="SUPFAM" id="SSF46689">
    <property type="entry name" value="Homeodomain-like"/>
    <property type="match status" value="1"/>
</dbReference>
<dbReference type="PANTHER" id="PTHR30055:SF238">
    <property type="entry name" value="MYCOFACTOCIN BIOSYNTHESIS TRANSCRIPTIONAL REGULATOR MFTR-RELATED"/>
    <property type="match status" value="1"/>
</dbReference>
<proteinExistence type="predicted"/>
<name>A0ABN2HPV0_9MICO</name>
<dbReference type="Gene3D" id="1.10.357.10">
    <property type="entry name" value="Tetracycline Repressor, domain 2"/>
    <property type="match status" value="1"/>
</dbReference>
<keyword evidence="7" id="KW-1185">Reference proteome</keyword>
<sequence>MSVGRPRASSREVLAEAACELFLERGFVSTSLSQIASRAGVSRSSFFNYFDSKSDILWAGFDERMRATAAALAAGRGVSQSLTEFADGFTPDGLSLAIVHAAPMGLEEELERERAIRQLRLARLIAPHLDDAVSDPLRSEVFAAAHAAAVFAAVWQWARTGAGTTSLPDLLARSLLTASEGGTTGALA</sequence>
<dbReference type="PRINTS" id="PR00455">
    <property type="entry name" value="HTHTETR"/>
</dbReference>
<dbReference type="RefSeq" id="WP_344068896.1">
    <property type="nucleotide sequence ID" value="NZ_BAAAPL010000001.1"/>
</dbReference>
<organism evidence="6 7">
    <name type="scientific">Microbacterium sediminicola</name>
    <dbReference type="NCBI Taxonomy" id="415210"/>
    <lineage>
        <taxon>Bacteria</taxon>
        <taxon>Bacillati</taxon>
        <taxon>Actinomycetota</taxon>
        <taxon>Actinomycetes</taxon>
        <taxon>Micrococcales</taxon>
        <taxon>Microbacteriaceae</taxon>
        <taxon>Microbacterium</taxon>
    </lineage>
</organism>
<dbReference type="EMBL" id="BAAAPL010000001">
    <property type="protein sequence ID" value="GAA1691305.1"/>
    <property type="molecule type" value="Genomic_DNA"/>
</dbReference>
<comment type="caution">
    <text evidence="6">The sequence shown here is derived from an EMBL/GenBank/DDBJ whole genome shotgun (WGS) entry which is preliminary data.</text>
</comment>
<dbReference type="InterPro" id="IPR009057">
    <property type="entry name" value="Homeodomain-like_sf"/>
</dbReference>
<keyword evidence="3" id="KW-0804">Transcription</keyword>
<feature type="domain" description="HTH tetR-type" evidence="5">
    <location>
        <begin position="8"/>
        <end position="68"/>
    </location>
</feature>
<dbReference type="InterPro" id="IPR001647">
    <property type="entry name" value="HTH_TetR"/>
</dbReference>
<dbReference type="Pfam" id="PF00440">
    <property type="entry name" value="TetR_N"/>
    <property type="match status" value="1"/>
</dbReference>
<gene>
    <name evidence="6" type="ORF">GCM10009808_05380</name>
</gene>
<evidence type="ECO:0000256" key="2">
    <source>
        <dbReference type="ARBA" id="ARBA00023125"/>
    </source>
</evidence>
<keyword evidence="1" id="KW-0805">Transcription regulation</keyword>